<protein>
    <submittedName>
        <fullName evidence="2">Uncharacterized protein</fullName>
    </submittedName>
</protein>
<feature type="compositionally biased region" description="Low complexity" evidence="1">
    <location>
        <begin position="60"/>
        <end position="81"/>
    </location>
</feature>
<dbReference type="VEuPathDB" id="FungiDB:NECHADRAFT_102749"/>
<feature type="region of interest" description="Disordered" evidence="1">
    <location>
        <begin position="60"/>
        <end position="101"/>
    </location>
</feature>
<evidence type="ECO:0000313" key="3">
    <source>
        <dbReference type="Proteomes" id="UP000005206"/>
    </source>
</evidence>
<evidence type="ECO:0000256" key="1">
    <source>
        <dbReference type="SAM" id="MobiDB-lite"/>
    </source>
</evidence>
<dbReference type="OMA" id="WSGISIP"/>
<dbReference type="RefSeq" id="XP_003049169.1">
    <property type="nucleotide sequence ID" value="XM_003049123.1"/>
</dbReference>
<sequence length="101" mass="10789">MNSTVKTLCRTAVAAPRALRLSVNQTRRLSNTTPDAAHGREGAVHDPIMDKFWRAETVSPAAPTVKTSAPAASPSTSTFTSRDPPLGTSVFEPSIAPRWSE</sequence>
<dbReference type="OrthoDB" id="5088640at2759"/>
<dbReference type="KEGG" id="nhe:NECHADRAFT_102749"/>
<proteinExistence type="predicted"/>
<dbReference type="Proteomes" id="UP000005206">
    <property type="component" value="Chromosome 7"/>
</dbReference>
<dbReference type="eggNOG" id="ENOG502RJ4A">
    <property type="taxonomic scope" value="Eukaryota"/>
</dbReference>
<name>C7YWS4_FUSV7</name>
<accession>C7YWS4</accession>
<dbReference type="GeneID" id="9677061"/>
<gene>
    <name evidence="2" type="ORF">NECHADRAFT_102749</name>
</gene>
<reference evidence="2 3" key="1">
    <citation type="journal article" date="2009" name="PLoS Genet.">
        <title>The genome of Nectria haematococca: contribution of supernumerary chromosomes to gene expansion.</title>
        <authorList>
            <person name="Coleman J.J."/>
            <person name="Rounsley S.D."/>
            <person name="Rodriguez-Carres M."/>
            <person name="Kuo A."/>
            <person name="Wasmann C.C."/>
            <person name="Grimwood J."/>
            <person name="Schmutz J."/>
            <person name="Taga M."/>
            <person name="White G.J."/>
            <person name="Zhou S."/>
            <person name="Schwartz D.C."/>
            <person name="Freitag M."/>
            <person name="Ma L.J."/>
            <person name="Danchin E.G."/>
            <person name="Henrissat B."/>
            <person name="Coutinho P.M."/>
            <person name="Nelson D.R."/>
            <person name="Straney D."/>
            <person name="Napoli C.A."/>
            <person name="Barker B.M."/>
            <person name="Gribskov M."/>
            <person name="Rep M."/>
            <person name="Kroken S."/>
            <person name="Molnar I."/>
            <person name="Rensing C."/>
            <person name="Kennell J.C."/>
            <person name="Zamora J."/>
            <person name="Farman M.L."/>
            <person name="Selker E.U."/>
            <person name="Salamov A."/>
            <person name="Shapiro H."/>
            <person name="Pangilinan J."/>
            <person name="Lindquist E."/>
            <person name="Lamers C."/>
            <person name="Grigoriev I.V."/>
            <person name="Geiser D.M."/>
            <person name="Covert S.F."/>
            <person name="Temporini E."/>
            <person name="Vanetten H.D."/>
        </authorList>
    </citation>
    <scope>NUCLEOTIDE SEQUENCE [LARGE SCALE GENOMIC DNA]</scope>
    <source>
        <strain evidence="3">ATCC MYA-4622 / CBS 123669 / FGSC 9596 / NRRL 45880 / 77-13-4</strain>
    </source>
</reference>
<dbReference type="InParanoid" id="C7YWS4"/>
<dbReference type="HOGENOM" id="CLU_2210199_0_0_1"/>
<organism evidence="2 3">
    <name type="scientific">Fusarium vanettenii (strain ATCC MYA-4622 / CBS 123669 / FGSC 9596 / NRRL 45880 / 77-13-4)</name>
    <name type="common">Fusarium solani subsp. pisi</name>
    <dbReference type="NCBI Taxonomy" id="660122"/>
    <lineage>
        <taxon>Eukaryota</taxon>
        <taxon>Fungi</taxon>
        <taxon>Dikarya</taxon>
        <taxon>Ascomycota</taxon>
        <taxon>Pezizomycotina</taxon>
        <taxon>Sordariomycetes</taxon>
        <taxon>Hypocreomycetidae</taxon>
        <taxon>Hypocreales</taxon>
        <taxon>Nectriaceae</taxon>
        <taxon>Fusarium</taxon>
        <taxon>Fusarium solani species complex</taxon>
        <taxon>Fusarium vanettenii</taxon>
    </lineage>
</organism>
<dbReference type="EMBL" id="GG698902">
    <property type="protein sequence ID" value="EEU43456.1"/>
    <property type="molecule type" value="Genomic_DNA"/>
</dbReference>
<keyword evidence="3" id="KW-1185">Reference proteome</keyword>
<evidence type="ECO:0000313" key="2">
    <source>
        <dbReference type="EMBL" id="EEU43456.1"/>
    </source>
</evidence>
<dbReference type="AlphaFoldDB" id="C7YWS4"/>